<keyword evidence="4" id="KW-0597">Phosphoprotein</keyword>
<evidence type="ECO:0000259" key="6">
    <source>
        <dbReference type="PROSITE" id="PS50110"/>
    </source>
</evidence>
<reference evidence="8 9" key="1">
    <citation type="submission" date="2018-03" db="EMBL/GenBank/DDBJ databases">
        <title>The draft genome of Zobellella taiwanensis JCM 13381.</title>
        <authorList>
            <person name="Liu L."/>
            <person name="Li L."/>
            <person name="Wang T."/>
            <person name="Zhang X."/>
            <person name="Liang L."/>
        </authorList>
    </citation>
    <scope>NUCLEOTIDE SEQUENCE [LARGE SCALE GENOMIC DNA]</scope>
    <source>
        <strain evidence="8 9">JCM 13381</strain>
    </source>
</reference>
<evidence type="ECO:0000259" key="7">
    <source>
        <dbReference type="PROSITE" id="PS51755"/>
    </source>
</evidence>
<dbReference type="InterPro" id="IPR039420">
    <property type="entry name" value="WalR-like"/>
</dbReference>
<feature type="DNA-binding region" description="OmpR/PhoB-type" evidence="5">
    <location>
        <begin position="123"/>
        <end position="217"/>
    </location>
</feature>
<dbReference type="SUPFAM" id="SSF52172">
    <property type="entry name" value="CheY-like"/>
    <property type="match status" value="1"/>
</dbReference>
<dbReference type="Proteomes" id="UP000242181">
    <property type="component" value="Unassembled WGS sequence"/>
</dbReference>
<evidence type="ECO:0000256" key="4">
    <source>
        <dbReference type="PROSITE-ProRule" id="PRU00169"/>
    </source>
</evidence>
<keyword evidence="9" id="KW-1185">Reference proteome</keyword>
<dbReference type="SMART" id="SM00448">
    <property type="entry name" value="REC"/>
    <property type="match status" value="1"/>
</dbReference>
<feature type="domain" description="Response regulatory" evidence="6">
    <location>
        <begin position="2"/>
        <end position="115"/>
    </location>
</feature>
<dbReference type="RefSeq" id="WP_106453193.1">
    <property type="nucleotide sequence ID" value="NZ_PXYH01000009.1"/>
</dbReference>
<evidence type="ECO:0000256" key="2">
    <source>
        <dbReference type="ARBA" id="ARBA00023125"/>
    </source>
</evidence>
<dbReference type="InterPro" id="IPR011006">
    <property type="entry name" value="CheY-like_superfamily"/>
</dbReference>
<dbReference type="Gene3D" id="6.10.250.690">
    <property type="match status" value="1"/>
</dbReference>
<proteinExistence type="predicted"/>
<keyword evidence="2 5" id="KW-0238">DNA-binding</keyword>
<dbReference type="InterPro" id="IPR001867">
    <property type="entry name" value="OmpR/PhoB-type_DNA-bd"/>
</dbReference>
<evidence type="ECO:0000313" key="8">
    <source>
        <dbReference type="EMBL" id="PSJ43851.1"/>
    </source>
</evidence>
<protein>
    <submittedName>
        <fullName evidence="8">DNA-binding response regulator</fullName>
    </submittedName>
</protein>
<dbReference type="InterPro" id="IPR036388">
    <property type="entry name" value="WH-like_DNA-bd_sf"/>
</dbReference>
<dbReference type="AlphaFoldDB" id="A0A2P7R0W7"/>
<dbReference type="GO" id="GO:0006355">
    <property type="term" value="P:regulation of DNA-templated transcription"/>
    <property type="evidence" value="ECO:0007669"/>
    <property type="project" value="InterPro"/>
</dbReference>
<dbReference type="SMART" id="SM00862">
    <property type="entry name" value="Trans_reg_C"/>
    <property type="match status" value="1"/>
</dbReference>
<comment type="caution">
    <text evidence="8">The sequence shown here is derived from an EMBL/GenBank/DDBJ whole genome shotgun (WGS) entry which is preliminary data.</text>
</comment>
<dbReference type="GO" id="GO:0005829">
    <property type="term" value="C:cytosol"/>
    <property type="evidence" value="ECO:0007669"/>
    <property type="project" value="TreeGrafter"/>
</dbReference>
<dbReference type="PANTHER" id="PTHR48111:SF67">
    <property type="entry name" value="TRANSCRIPTIONAL REGULATORY PROTEIN TCTD"/>
    <property type="match status" value="1"/>
</dbReference>
<keyword evidence="3" id="KW-0804">Transcription</keyword>
<name>A0A2P7R0W7_9GAMM</name>
<organism evidence="8 9">
    <name type="scientific">Zobellella taiwanensis</name>
    <dbReference type="NCBI Taxonomy" id="347535"/>
    <lineage>
        <taxon>Bacteria</taxon>
        <taxon>Pseudomonadati</taxon>
        <taxon>Pseudomonadota</taxon>
        <taxon>Gammaproteobacteria</taxon>
        <taxon>Aeromonadales</taxon>
        <taxon>Aeromonadaceae</taxon>
        <taxon>Zobellella</taxon>
    </lineage>
</organism>
<dbReference type="Pfam" id="PF00486">
    <property type="entry name" value="Trans_reg_C"/>
    <property type="match status" value="1"/>
</dbReference>
<dbReference type="GO" id="GO:0000156">
    <property type="term" value="F:phosphorelay response regulator activity"/>
    <property type="evidence" value="ECO:0007669"/>
    <property type="project" value="TreeGrafter"/>
</dbReference>
<dbReference type="PROSITE" id="PS50110">
    <property type="entry name" value="RESPONSE_REGULATORY"/>
    <property type="match status" value="1"/>
</dbReference>
<evidence type="ECO:0000256" key="5">
    <source>
        <dbReference type="PROSITE-ProRule" id="PRU01091"/>
    </source>
</evidence>
<accession>A0A2P7R0W7</accession>
<feature type="modified residue" description="4-aspartylphosphate" evidence="4">
    <location>
        <position position="50"/>
    </location>
</feature>
<dbReference type="GO" id="GO:0032993">
    <property type="term" value="C:protein-DNA complex"/>
    <property type="evidence" value="ECO:0007669"/>
    <property type="project" value="TreeGrafter"/>
</dbReference>
<evidence type="ECO:0000313" key="9">
    <source>
        <dbReference type="Proteomes" id="UP000242181"/>
    </source>
</evidence>
<dbReference type="EMBL" id="PXYH01000009">
    <property type="protein sequence ID" value="PSJ43851.1"/>
    <property type="molecule type" value="Genomic_DNA"/>
</dbReference>
<keyword evidence="1" id="KW-0805">Transcription regulation</keyword>
<dbReference type="Gene3D" id="3.40.50.2300">
    <property type="match status" value="1"/>
</dbReference>
<dbReference type="InterPro" id="IPR001789">
    <property type="entry name" value="Sig_transdc_resp-reg_receiver"/>
</dbReference>
<dbReference type="PROSITE" id="PS51755">
    <property type="entry name" value="OMPR_PHOB"/>
    <property type="match status" value="1"/>
</dbReference>
<dbReference type="CDD" id="cd00383">
    <property type="entry name" value="trans_reg_C"/>
    <property type="match status" value="1"/>
</dbReference>
<dbReference type="Pfam" id="PF00072">
    <property type="entry name" value="Response_reg"/>
    <property type="match status" value="1"/>
</dbReference>
<gene>
    <name evidence="8" type="ORF">C7I36_07955</name>
</gene>
<dbReference type="Gene3D" id="1.10.10.10">
    <property type="entry name" value="Winged helix-like DNA-binding domain superfamily/Winged helix DNA-binding domain"/>
    <property type="match status" value="1"/>
</dbReference>
<sequence>MYLLLVEDDLALGNALLKLLKAHYRVEWVRALAAARSHFEAAEPDLVLLDLGLPDGDGLQWLRQLRHQGRQLPVLILSARDQLDDRVQGLDTGADDYLVKPFEPDELLARIRVLLRRRAGQASPVIRVGELHYAPDSDTFTLAGQALTLAPKEQQLLQVLVMAGGRVVSRERLTQQLYGSGNGADSNTLEVHIHALRKQLGRERIATVRGQGYRLVESTTE</sequence>
<dbReference type="GO" id="GO:0000976">
    <property type="term" value="F:transcription cis-regulatory region binding"/>
    <property type="evidence" value="ECO:0007669"/>
    <property type="project" value="TreeGrafter"/>
</dbReference>
<evidence type="ECO:0000256" key="1">
    <source>
        <dbReference type="ARBA" id="ARBA00023015"/>
    </source>
</evidence>
<evidence type="ECO:0000256" key="3">
    <source>
        <dbReference type="ARBA" id="ARBA00023163"/>
    </source>
</evidence>
<dbReference type="CDD" id="cd17624">
    <property type="entry name" value="REC_OmpR_PmrA-like"/>
    <property type="match status" value="1"/>
</dbReference>
<feature type="domain" description="OmpR/PhoB-type" evidence="7">
    <location>
        <begin position="123"/>
        <end position="217"/>
    </location>
</feature>
<dbReference type="PANTHER" id="PTHR48111">
    <property type="entry name" value="REGULATOR OF RPOS"/>
    <property type="match status" value="1"/>
</dbReference>
<dbReference type="OrthoDB" id="9802426at2"/>